<keyword evidence="3" id="KW-1185">Reference proteome</keyword>
<feature type="compositionally biased region" description="Low complexity" evidence="1">
    <location>
        <begin position="75"/>
        <end position="85"/>
    </location>
</feature>
<name>A0ABN9WX31_9DINO</name>
<feature type="region of interest" description="Disordered" evidence="1">
    <location>
        <begin position="21"/>
        <end position="119"/>
    </location>
</feature>
<evidence type="ECO:0000313" key="3">
    <source>
        <dbReference type="Proteomes" id="UP001189429"/>
    </source>
</evidence>
<accession>A0ABN9WX31</accession>
<protein>
    <submittedName>
        <fullName evidence="2">Uncharacterized protein</fullName>
    </submittedName>
</protein>
<feature type="compositionally biased region" description="Low complexity" evidence="1">
    <location>
        <begin position="51"/>
        <end position="60"/>
    </location>
</feature>
<feature type="compositionally biased region" description="Low complexity" evidence="1">
    <location>
        <begin position="21"/>
        <end position="35"/>
    </location>
</feature>
<dbReference type="EMBL" id="CAUYUJ010019281">
    <property type="protein sequence ID" value="CAK0889945.1"/>
    <property type="molecule type" value="Genomic_DNA"/>
</dbReference>
<gene>
    <name evidence="2" type="ORF">PCOR1329_LOCUS70310</name>
</gene>
<sequence length="421" mass="46018">MRLEEVGGSVLVPAGDALQGEAAGALAEPDAAPPAAKRRWTRPSAAPPREPWAAGPAAWGPHEDLAAQSPPPAEPAGGAWPEPGGLDQAAGLEEGATPLNGRRRDVGALGCTPPRPRRRWQARRGAALALSAAAALAGAGSLSDAGACAGLSGSGSAAREVGVARRPRQHGQWRSVKDKVLAEFRLMTEEALRQVRTDERAERSRLRLLSKSDQSGNSADKPAQDLCKYRLRAATTVLAKMKKEEDIVIAETLKDVPVKEKMMSECWTTQDQNNAKTTWAKPAARDRSLVRKRGHAMSKKMYRHFRAPNYYDTPEYQHCEQRIGFPGGWKGQLVEGAKVYAEREKLYEEEGKKYFAKDRARHDARPERQRTASSTGQSIYRLVPGGGKTVNRKAVQVPVWRYGKTQRPLEPIDQTALMSTR</sequence>
<reference evidence="2" key="1">
    <citation type="submission" date="2023-10" db="EMBL/GenBank/DDBJ databases">
        <authorList>
            <person name="Chen Y."/>
            <person name="Shah S."/>
            <person name="Dougan E. K."/>
            <person name="Thang M."/>
            <person name="Chan C."/>
        </authorList>
    </citation>
    <scope>NUCLEOTIDE SEQUENCE [LARGE SCALE GENOMIC DNA]</scope>
</reference>
<feature type="compositionally biased region" description="Basic and acidic residues" evidence="1">
    <location>
        <begin position="196"/>
        <end position="205"/>
    </location>
</feature>
<evidence type="ECO:0000313" key="2">
    <source>
        <dbReference type="EMBL" id="CAK0889945.1"/>
    </source>
</evidence>
<organism evidence="2 3">
    <name type="scientific">Prorocentrum cordatum</name>
    <dbReference type="NCBI Taxonomy" id="2364126"/>
    <lineage>
        <taxon>Eukaryota</taxon>
        <taxon>Sar</taxon>
        <taxon>Alveolata</taxon>
        <taxon>Dinophyceae</taxon>
        <taxon>Prorocentrales</taxon>
        <taxon>Prorocentraceae</taxon>
        <taxon>Prorocentrum</taxon>
    </lineage>
</organism>
<comment type="caution">
    <text evidence="2">The sequence shown here is derived from an EMBL/GenBank/DDBJ whole genome shotgun (WGS) entry which is preliminary data.</text>
</comment>
<dbReference type="Proteomes" id="UP001189429">
    <property type="component" value="Unassembled WGS sequence"/>
</dbReference>
<feature type="region of interest" description="Disordered" evidence="1">
    <location>
        <begin position="196"/>
        <end position="222"/>
    </location>
</feature>
<proteinExistence type="predicted"/>
<evidence type="ECO:0000256" key="1">
    <source>
        <dbReference type="SAM" id="MobiDB-lite"/>
    </source>
</evidence>